<keyword evidence="4" id="KW-0805">Transcription regulation</keyword>
<dbReference type="KEGG" id="acr:Acry_2789"/>
<dbReference type="PANTHER" id="PTHR32071">
    <property type="entry name" value="TRANSCRIPTIONAL REGULATORY PROTEIN"/>
    <property type="match status" value="1"/>
</dbReference>
<evidence type="ECO:0000256" key="1">
    <source>
        <dbReference type="ARBA" id="ARBA00022741"/>
    </source>
</evidence>
<dbReference type="Proteomes" id="UP000000245">
    <property type="component" value="Chromosome"/>
</dbReference>
<dbReference type="GO" id="GO:0005524">
    <property type="term" value="F:ATP binding"/>
    <property type="evidence" value="ECO:0007669"/>
    <property type="project" value="UniProtKB-KW"/>
</dbReference>
<dbReference type="PRINTS" id="PR01590">
    <property type="entry name" value="HTHFIS"/>
</dbReference>
<dbReference type="InterPro" id="IPR027417">
    <property type="entry name" value="P-loop_NTPase"/>
</dbReference>
<dbReference type="SMART" id="SM00382">
    <property type="entry name" value="AAA"/>
    <property type="match status" value="1"/>
</dbReference>
<dbReference type="InterPro" id="IPR002078">
    <property type="entry name" value="Sigma_54_int"/>
</dbReference>
<dbReference type="EMBL" id="CP000697">
    <property type="protein sequence ID" value="ABQ31980.1"/>
    <property type="molecule type" value="Genomic_DNA"/>
</dbReference>
<keyword evidence="6" id="KW-0010">Activator</keyword>
<keyword evidence="1" id="KW-0547">Nucleotide-binding</keyword>
<accession>A5G298</accession>
<dbReference type="InterPro" id="IPR025662">
    <property type="entry name" value="Sigma_54_int_dom_ATP-bd_1"/>
</dbReference>
<dbReference type="InterPro" id="IPR025944">
    <property type="entry name" value="Sigma_54_int_dom_CS"/>
</dbReference>
<dbReference type="Gene3D" id="1.10.8.60">
    <property type="match status" value="1"/>
</dbReference>
<sequence length="668" mass="73750">MTDASHDMMYAAATSAAKSSRAASGSAGREDYIEAAWRRCRDDYRLNPEAPPAAVHVGGAALRQIREEHALFERLGRVEMHRLLGQISQQVAQSATASRYVLMLTDADGTVLDVFTDAANAERARAANMMPGYMWDEQHAGVNGPGTSLHDRRSRVVHREEHYFTRNSRMTCSAAPIWGANGRLLGAIDATCLDCDDSRAAQVPTIALVSMSARIIEQLHFTNSFRDCMIMRFHERPELVGLPYDSLLAVDSDGLIRAVDNSVPSMLGAAGYNTLVGRSVAEVFDISLDRLLEHAETQPFAIWPIAHGNDRHGYASVWPAKQTRARARAVVSARNALVERAPLRPPAEMRQRKPEPRELVALAGADRAMAHNVWRAERVMNRDINILLLGETGTGKDTFARAIHRASNRHAAPFVAMSCAAIPEQLIESELFGYETGAFTGARPGGMRGKAVAAHGGTLFLDEIGDMPLSIQARLLRLLEEKEIVPLGSSTPTPVDIKVISATHRDLEAMVARGEFRMDLYYRLNGLSLTMPALRQRSDRQDLIETLCAEESEGASISITPAAMQALIEHDWPGNIRELRNTLRTALAFAEAGRIEVHHLPHMIVRTMPAHGPVPPQPLAEEDPERERIVAALERHHWRIAATASSLGISRNTLYRKLHRYGLMNEPH</sequence>
<evidence type="ECO:0000256" key="3">
    <source>
        <dbReference type="ARBA" id="ARBA00023012"/>
    </source>
</evidence>
<dbReference type="eggNOG" id="COG3284">
    <property type="taxonomic scope" value="Bacteria"/>
</dbReference>
<evidence type="ECO:0000259" key="8">
    <source>
        <dbReference type="PROSITE" id="PS50045"/>
    </source>
</evidence>
<dbReference type="InterPro" id="IPR029016">
    <property type="entry name" value="GAF-like_dom_sf"/>
</dbReference>
<organism evidence="9 10">
    <name type="scientific">Acidiphilium cryptum (strain JF-5)</name>
    <dbReference type="NCBI Taxonomy" id="349163"/>
    <lineage>
        <taxon>Bacteria</taxon>
        <taxon>Pseudomonadati</taxon>
        <taxon>Pseudomonadota</taxon>
        <taxon>Alphaproteobacteria</taxon>
        <taxon>Acetobacterales</taxon>
        <taxon>Acidocellaceae</taxon>
        <taxon>Acidiphilium</taxon>
    </lineage>
</organism>
<evidence type="ECO:0000256" key="2">
    <source>
        <dbReference type="ARBA" id="ARBA00022840"/>
    </source>
</evidence>
<dbReference type="InterPro" id="IPR009057">
    <property type="entry name" value="Homeodomain-like_sf"/>
</dbReference>
<dbReference type="Gene3D" id="1.10.10.60">
    <property type="entry name" value="Homeodomain-like"/>
    <property type="match status" value="1"/>
</dbReference>
<keyword evidence="3" id="KW-0902">Two-component regulatory system</keyword>
<dbReference type="Pfam" id="PF02954">
    <property type="entry name" value="HTH_8"/>
    <property type="match status" value="1"/>
</dbReference>
<keyword evidence="2" id="KW-0067">ATP-binding</keyword>
<dbReference type="InterPro" id="IPR003018">
    <property type="entry name" value="GAF"/>
</dbReference>
<dbReference type="Pfam" id="PF25601">
    <property type="entry name" value="AAA_lid_14"/>
    <property type="match status" value="1"/>
</dbReference>
<keyword evidence="5" id="KW-0238">DNA-binding</keyword>
<dbReference type="GO" id="GO:0043565">
    <property type="term" value="F:sequence-specific DNA binding"/>
    <property type="evidence" value="ECO:0007669"/>
    <property type="project" value="InterPro"/>
</dbReference>
<dbReference type="PROSITE" id="PS00688">
    <property type="entry name" value="SIGMA54_INTERACT_3"/>
    <property type="match status" value="1"/>
</dbReference>
<keyword evidence="7" id="KW-0804">Transcription</keyword>
<evidence type="ECO:0000256" key="6">
    <source>
        <dbReference type="ARBA" id="ARBA00023159"/>
    </source>
</evidence>
<dbReference type="HOGENOM" id="CLU_000445_8_12_5"/>
<dbReference type="InterPro" id="IPR002197">
    <property type="entry name" value="HTH_Fis"/>
</dbReference>
<evidence type="ECO:0000256" key="4">
    <source>
        <dbReference type="ARBA" id="ARBA00023015"/>
    </source>
</evidence>
<dbReference type="InterPro" id="IPR025943">
    <property type="entry name" value="Sigma_54_int_dom_ATP-bd_2"/>
</dbReference>
<dbReference type="Gene3D" id="3.30.450.40">
    <property type="match status" value="1"/>
</dbReference>
<dbReference type="GO" id="GO:0000160">
    <property type="term" value="P:phosphorelay signal transduction system"/>
    <property type="evidence" value="ECO:0007669"/>
    <property type="project" value="UniProtKB-KW"/>
</dbReference>
<dbReference type="PANTHER" id="PTHR32071:SF77">
    <property type="entry name" value="TRANSCRIPTIONAL REGULATORY PROTEIN"/>
    <property type="match status" value="1"/>
</dbReference>
<dbReference type="RefSeq" id="WP_007424020.1">
    <property type="nucleotide sequence ID" value="NC_009484.1"/>
</dbReference>
<reference evidence="9 10" key="1">
    <citation type="submission" date="2007-05" db="EMBL/GenBank/DDBJ databases">
        <title>Complete sequence of chromosome of Acidiphilium cryptum JF-5.</title>
        <authorList>
            <consortium name="US DOE Joint Genome Institute"/>
            <person name="Copeland A."/>
            <person name="Lucas S."/>
            <person name="Lapidus A."/>
            <person name="Barry K."/>
            <person name="Detter J.C."/>
            <person name="Glavina del Rio T."/>
            <person name="Hammon N."/>
            <person name="Israni S."/>
            <person name="Dalin E."/>
            <person name="Tice H."/>
            <person name="Pitluck S."/>
            <person name="Sims D."/>
            <person name="Brettin T."/>
            <person name="Bruce D."/>
            <person name="Han C."/>
            <person name="Schmutz J."/>
            <person name="Larimer F."/>
            <person name="Land M."/>
            <person name="Hauser L."/>
            <person name="Kyrpides N."/>
            <person name="Kim E."/>
            <person name="Magnuson T."/>
            <person name="Richardson P."/>
        </authorList>
    </citation>
    <scope>NUCLEOTIDE SEQUENCE [LARGE SCALE GENOMIC DNA]</scope>
    <source>
        <strain evidence="9 10">JF-5</strain>
    </source>
</reference>
<dbReference type="AlphaFoldDB" id="A5G298"/>
<dbReference type="InterPro" id="IPR003593">
    <property type="entry name" value="AAA+_ATPase"/>
</dbReference>
<dbReference type="GO" id="GO:0006355">
    <property type="term" value="P:regulation of DNA-templated transcription"/>
    <property type="evidence" value="ECO:0007669"/>
    <property type="project" value="InterPro"/>
</dbReference>
<dbReference type="InterPro" id="IPR058031">
    <property type="entry name" value="AAA_lid_NorR"/>
</dbReference>
<dbReference type="PROSITE" id="PS50045">
    <property type="entry name" value="SIGMA54_INTERACT_4"/>
    <property type="match status" value="1"/>
</dbReference>
<proteinExistence type="predicted"/>
<dbReference type="SUPFAM" id="SSF46689">
    <property type="entry name" value="Homeodomain-like"/>
    <property type="match status" value="1"/>
</dbReference>
<protein>
    <submittedName>
        <fullName evidence="9">GAF modulated sigma54 specific transcriptional regulator, Fis family</fullName>
    </submittedName>
</protein>
<evidence type="ECO:0000313" key="9">
    <source>
        <dbReference type="EMBL" id="ABQ31980.1"/>
    </source>
</evidence>
<evidence type="ECO:0000256" key="7">
    <source>
        <dbReference type="ARBA" id="ARBA00023163"/>
    </source>
</evidence>
<dbReference type="Pfam" id="PF01590">
    <property type="entry name" value="GAF"/>
    <property type="match status" value="1"/>
</dbReference>
<evidence type="ECO:0000313" key="10">
    <source>
        <dbReference type="Proteomes" id="UP000000245"/>
    </source>
</evidence>
<dbReference type="PROSITE" id="PS00676">
    <property type="entry name" value="SIGMA54_INTERACT_2"/>
    <property type="match status" value="1"/>
</dbReference>
<evidence type="ECO:0000256" key="5">
    <source>
        <dbReference type="ARBA" id="ARBA00023125"/>
    </source>
</evidence>
<dbReference type="CDD" id="cd00009">
    <property type="entry name" value="AAA"/>
    <property type="match status" value="1"/>
</dbReference>
<feature type="domain" description="Sigma-54 factor interaction" evidence="8">
    <location>
        <begin position="362"/>
        <end position="588"/>
    </location>
</feature>
<name>A5G298_ACICJ</name>
<dbReference type="STRING" id="349163.Acry_2789"/>
<dbReference type="Pfam" id="PF00158">
    <property type="entry name" value="Sigma54_activat"/>
    <property type="match status" value="1"/>
</dbReference>
<keyword evidence="10" id="KW-1185">Reference proteome</keyword>
<dbReference type="Gene3D" id="3.40.50.300">
    <property type="entry name" value="P-loop containing nucleotide triphosphate hydrolases"/>
    <property type="match status" value="1"/>
</dbReference>
<dbReference type="FunFam" id="3.40.50.300:FF:000006">
    <property type="entry name" value="DNA-binding transcriptional regulator NtrC"/>
    <property type="match status" value="1"/>
</dbReference>
<gene>
    <name evidence="9" type="ordered locus">Acry_2789</name>
</gene>
<dbReference type="PROSITE" id="PS00675">
    <property type="entry name" value="SIGMA54_INTERACT_1"/>
    <property type="match status" value="1"/>
</dbReference>
<dbReference type="SUPFAM" id="SSF52540">
    <property type="entry name" value="P-loop containing nucleoside triphosphate hydrolases"/>
    <property type="match status" value="1"/>
</dbReference>